<keyword evidence="3" id="KW-1185">Reference proteome</keyword>
<protein>
    <submittedName>
        <fullName evidence="2">Phytanoyl-CoA dioxygenase (PhyH)</fullName>
    </submittedName>
</protein>
<keyword evidence="2" id="KW-0223">Dioxygenase</keyword>
<organism evidence="2 3">
    <name type="scientific">Salinihabitans flavidus</name>
    <dbReference type="NCBI Taxonomy" id="569882"/>
    <lineage>
        <taxon>Bacteria</taxon>
        <taxon>Pseudomonadati</taxon>
        <taxon>Pseudomonadota</taxon>
        <taxon>Alphaproteobacteria</taxon>
        <taxon>Rhodobacterales</taxon>
        <taxon>Roseobacteraceae</taxon>
        <taxon>Salinihabitans</taxon>
    </lineage>
</organism>
<gene>
    <name evidence="2" type="ORF">SAMN04490248_1196</name>
</gene>
<dbReference type="GO" id="GO:0005506">
    <property type="term" value="F:iron ion binding"/>
    <property type="evidence" value="ECO:0007669"/>
    <property type="project" value="UniProtKB-ARBA"/>
</dbReference>
<dbReference type="Proteomes" id="UP000198893">
    <property type="component" value="Unassembled WGS sequence"/>
</dbReference>
<keyword evidence="2" id="KW-0560">Oxidoreductase</keyword>
<name>A0A1H8UB41_9RHOB</name>
<dbReference type="Gene3D" id="2.60.120.620">
    <property type="entry name" value="q2cbj1_9rhob like domain"/>
    <property type="match status" value="1"/>
</dbReference>
<dbReference type="InterPro" id="IPR008775">
    <property type="entry name" value="Phytyl_CoA_dOase-like"/>
</dbReference>
<dbReference type="EMBL" id="FODS01000019">
    <property type="protein sequence ID" value="SEP00073.1"/>
    <property type="molecule type" value="Genomic_DNA"/>
</dbReference>
<comment type="cofactor">
    <cofactor evidence="1">
        <name>Fe(2+)</name>
        <dbReference type="ChEBI" id="CHEBI:29033"/>
    </cofactor>
</comment>
<dbReference type="GO" id="GO:0016706">
    <property type="term" value="F:2-oxoglutarate-dependent dioxygenase activity"/>
    <property type="evidence" value="ECO:0007669"/>
    <property type="project" value="UniProtKB-ARBA"/>
</dbReference>
<evidence type="ECO:0000256" key="1">
    <source>
        <dbReference type="ARBA" id="ARBA00001954"/>
    </source>
</evidence>
<dbReference type="PANTHER" id="PTHR20883:SF48">
    <property type="entry name" value="ECTOINE DIOXYGENASE"/>
    <property type="match status" value="1"/>
</dbReference>
<dbReference type="AlphaFoldDB" id="A0A1H8UB41"/>
<dbReference type="RefSeq" id="WP_093119505.1">
    <property type="nucleotide sequence ID" value="NZ_FODS01000019.1"/>
</dbReference>
<dbReference type="PANTHER" id="PTHR20883">
    <property type="entry name" value="PHYTANOYL-COA DIOXYGENASE DOMAIN CONTAINING 1"/>
    <property type="match status" value="1"/>
</dbReference>
<sequence>MVERALLTEDDIRTYREDGLVIPDYVLPDDVLERLRGAVDKLIADHAGIRPESLSGPHNPYGQSAKLMGNVDFLEFCQHPDILDMVEQLIGPDIILWGSMLFAKPPGDGKAVPWHQDGKYWPLEPLETITVRVSIDGSDRDNGCMQYIPGSHKSRNLEHHEVELREDMALGQKMTDLDTSKAKDCILKPGQISLHDVYTVHGSEHNRSIKRRADYAIRYMPATTLYDRSEDHPATIYANKHSPDMNYPLRPIWLVRGEDRAGNNFRAGKQ</sequence>
<accession>A0A1H8UB41</accession>
<reference evidence="2 3" key="1">
    <citation type="submission" date="2016-10" db="EMBL/GenBank/DDBJ databases">
        <authorList>
            <person name="de Groot N.N."/>
        </authorList>
    </citation>
    <scope>NUCLEOTIDE SEQUENCE [LARGE SCALE GENOMIC DNA]</scope>
    <source>
        <strain evidence="2 3">DSM 27842</strain>
    </source>
</reference>
<dbReference type="OrthoDB" id="9791262at2"/>
<dbReference type="Pfam" id="PF05721">
    <property type="entry name" value="PhyH"/>
    <property type="match status" value="1"/>
</dbReference>
<dbReference type="SUPFAM" id="SSF51197">
    <property type="entry name" value="Clavaminate synthase-like"/>
    <property type="match status" value="1"/>
</dbReference>
<dbReference type="STRING" id="569882.SAMN04490248_1196"/>
<proteinExistence type="predicted"/>
<evidence type="ECO:0000313" key="3">
    <source>
        <dbReference type="Proteomes" id="UP000198893"/>
    </source>
</evidence>
<evidence type="ECO:0000313" key="2">
    <source>
        <dbReference type="EMBL" id="SEP00073.1"/>
    </source>
</evidence>